<evidence type="ECO:0000313" key="2">
    <source>
        <dbReference type="EMBL" id="MFD2255459.1"/>
    </source>
</evidence>
<name>A0ABW5D4Y4_9BACT</name>
<reference evidence="3" key="1">
    <citation type="journal article" date="2019" name="Int. J. Syst. Evol. Microbiol.">
        <title>The Global Catalogue of Microorganisms (GCM) 10K type strain sequencing project: providing services to taxonomists for standard genome sequencing and annotation.</title>
        <authorList>
            <consortium name="The Broad Institute Genomics Platform"/>
            <consortium name="The Broad Institute Genome Sequencing Center for Infectious Disease"/>
            <person name="Wu L."/>
            <person name="Ma J."/>
        </authorList>
    </citation>
    <scope>NUCLEOTIDE SEQUENCE [LARGE SCALE GENOMIC DNA]</scope>
    <source>
        <strain evidence="3">CGMCC 4.7106</strain>
    </source>
</reference>
<keyword evidence="1" id="KW-0812">Transmembrane</keyword>
<feature type="transmembrane region" description="Helical" evidence="1">
    <location>
        <begin position="163"/>
        <end position="185"/>
    </location>
</feature>
<feature type="transmembrane region" description="Helical" evidence="1">
    <location>
        <begin position="125"/>
        <end position="143"/>
    </location>
</feature>
<keyword evidence="1" id="KW-0472">Membrane</keyword>
<feature type="transmembrane region" description="Helical" evidence="1">
    <location>
        <begin position="81"/>
        <end position="104"/>
    </location>
</feature>
<comment type="caution">
    <text evidence="2">The sequence shown here is derived from an EMBL/GenBank/DDBJ whole genome shotgun (WGS) entry which is preliminary data.</text>
</comment>
<gene>
    <name evidence="2" type="ORF">ACFSSA_02115</name>
</gene>
<organism evidence="2 3">
    <name type="scientific">Luteolibacter algae</name>
    <dbReference type="NCBI Taxonomy" id="454151"/>
    <lineage>
        <taxon>Bacteria</taxon>
        <taxon>Pseudomonadati</taxon>
        <taxon>Verrucomicrobiota</taxon>
        <taxon>Verrucomicrobiia</taxon>
        <taxon>Verrucomicrobiales</taxon>
        <taxon>Verrucomicrobiaceae</taxon>
        <taxon>Luteolibacter</taxon>
    </lineage>
</organism>
<evidence type="ECO:0008006" key="4">
    <source>
        <dbReference type="Google" id="ProtNLM"/>
    </source>
</evidence>
<evidence type="ECO:0000313" key="3">
    <source>
        <dbReference type="Proteomes" id="UP001597375"/>
    </source>
</evidence>
<keyword evidence="3" id="KW-1185">Reference proteome</keyword>
<keyword evidence="1" id="KW-1133">Transmembrane helix</keyword>
<dbReference type="EMBL" id="JBHUIT010000002">
    <property type="protein sequence ID" value="MFD2255459.1"/>
    <property type="molecule type" value="Genomic_DNA"/>
</dbReference>
<protein>
    <recommendedName>
        <fullName evidence="4">DUF2269 domain-containing protein</fullName>
    </recommendedName>
</protein>
<evidence type="ECO:0000256" key="1">
    <source>
        <dbReference type="SAM" id="Phobius"/>
    </source>
</evidence>
<proteinExistence type="predicted"/>
<dbReference type="Proteomes" id="UP001597375">
    <property type="component" value="Unassembled WGS sequence"/>
</dbReference>
<feature type="transmembrane region" description="Helical" evidence="1">
    <location>
        <begin position="28"/>
        <end position="53"/>
    </location>
</feature>
<accession>A0ABW5D4Y4</accession>
<sequence length="199" mass="21528">MEQPPPLSPEDAVYMEQHSLGQPQPVKIFGILHIVFGAFGSISLIWTAIVLAMGNPAQKLTPPTPELTAQFESQEALQAQMMPITLVSTVIAIIVTVLIITAGIKLLKKRASGLKWSNRYAWTSLAVKGISLVLTLLYTLPVVADATEASLPASMPISPRQLIMITTVLGTLLSCIYPILTLALLNRPKIKSWFAAQAD</sequence>